<dbReference type="EMBL" id="QGMF01000156">
    <property type="protein sequence ID" value="TVY18663.1"/>
    <property type="molecule type" value="Genomic_DNA"/>
</dbReference>
<evidence type="ECO:0000313" key="2">
    <source>
        <dbReference type="EMBL" id="TVY18663.1"/>
    </source>
</evidence>
<protein>
    <recommendedName>
        <fullName evidence="1">Homing endonuclease LAGLIDADG domain-containing protein</fullName>
    </recommendedName>
</protein>
<dbReference type="GO" id="GO:0004519">
    <property type="term" value="F:endonuclease activity"/>
    <property type="evidence" value="ECO:0007669"/>
    <property type="project" value="InterPro"/>
</dbReference>
<dbReference type="OrthoDB" id="5412286at2759"/>
<feature type="domain" description="Homing endonuclease LAGLIDADG" evidence="1">
    <location>
        <begin position="3"/>
        <end position="41"/>
    </location>
</feature>
<evidence type="ECO:0000313" key="3">
    <source>
        <dbReference type="Proteomes" id="UP000469559"/>
    </source>
</evidence>
<feature type="domain" description="Homing endonuclease LAGLIDADG" evidence="1">
    <location>
        <begin position="88"/>
        <end position="185"/>
    </location>
</feature>
<dbReference type="InterPro" id="IPR027434">
    <property type="entry name" value="Homing_endonucl"/>
</dbReference>
<dbReference type="FunFam" id="3.10.28.10:FF:000010">
    <property type="entry name" value="LAGLIDADG homing endonuclease I-LtrII"/>
    <property type="match status" value="1"/>
</dbReference>
<name>A0A8T9BJQ8_9HELO</name>
<dbReference type="GO" id="GO:0005739">
    <property type="term" value="C:mitochondrion"/>
    <property type="evidence" value="ECO:0007669"/>
    <property type="project" value="UniProtKB-ARBA"/>
</dbReference>
<comment type="caution">
    <text evidence="2">The sequence shown here is derived from an EMBL/GenBank/DDBJ whole genome shotgun (WGS) entry which is preliminary data.</text>
</comment>
<evidence type="ECO:0000259" key="1">
    <source>
        <dbReference type="Pfam" id="PF00961"/>
    </source>
</evidence>
<proteinExistence type="predicted"/>
<dbReference type="SUPFAM" id="SSF55608">
    <property type="entry name" value="Homing endonucleases"/>
    <property type="match status" value="2"/>
</dbReference>
<sequence length="215" mass="24120">MTTGTISLHGDTKVQYRVSSIKDLQVVIQHFDNFPLITQKSAFELIKCKQHLSLEGLIKIVSIKASINLGLPIVLSQAFPEVIPSGRFVSAEGNFFINILNSKTKIGKQIVLIFSISQHSRDANLLRSIMDFLGCGGYYSSSTREEGNFSVAKFYHIEQQIIPFFKSYPILGVKFLDYSDFCKVVGIMKAKEHLTQKGLAKVEKIKNGMNTKRII</sequence>
<dbReference type="InterPro" id="IPR051289">
    <property type="entry name" value="LAGLIDADG_Endonuclease"/>
</dbReference>
<dbReference type="Pfam" id="PF00961">
    <property type="entry name" value="LAGLIDADG_1"/>
    <property type="match status" value="2"/>
</dbReference>
<dbReference type="PANTHER" id="PTHR36181:SF4">
    <property type="entry name" value="LAGLIDADG ENDONUCLEASE"/>
    <property type="match status" value="1"/>
</dbReference>
<dbReference type="Gene3D" id="3.10.28.10">
    <property type="entry name" value="Homing endonucleases"/>
    <property type="match status" value="2"/>
</dbReference>
<dbReference type="PANTHER" id="PTHR36181">
    <property type="entry name" value="INTRON-ENCODED ENDONUCLEASE AI3-RELATED"/>
    <property type="match status" value="1"/>
</dbReference>
<dbReference type="AlphaFoldDB" id="A0A8T9BJQ8"/>
<keyword evidence="3" id="KW-1185">Reference proteome</keyword>
<dbReference type="InterPro" id="IPR004860">
    <property type="entry name" value="LAGLIDADG_dom"/>
</dbReference>
<gene>
    <name evidence="2" type="primary">YMN3</name>
    <name evidence="2" type="ORF">LARI1_G003929</name>
</gene>
<accession>A0A8T9BJQ8</accession>
<dbReference type="Proteomes" id="UP000469559">
    <property type="component" value="Unassembled WGS sequence"/>
</dbReference>
<organism evidence="2 3">
    <name type="scientific">Lachnellula arida</name>
    <dbReference type="NCBI Taxonomy" id="1316785"/>
    <lineage>
        <taxon>Eukaryota</taxon>
        <taxon>Fungi</taxon>
        <taxon>Dikarya</taxon>
        <taxon>Ascomycota</taxon>
        <taxon>Pezizomycotina</taxon>
        <taxon>Leotiomycetes</taxon>
        <taxon>Helotiales</taxon>
        <taxon>Lachnaceae</taxon>
        <taxon>Lachnellula</taxon>
    </lineage>
</organism>
<reference evidence="2 3" key="1">
    <citation type="submission" date="2018-05" db="EMBL/GenBank/DDBJ databases">
        <title>Whole genome sequencing for identification of molecular markers to develop diagnostic detection tools for the regulated plant pathogen Lachnellula willkommii.</title>
        <authorList>
            <person name="Giroux E."/>
            <person name="Bilodeau G."/>
        </authorList>
    </citation>
    <scope>NUCLEOTIDE SEQUENCE [LARGE SCALE GENOMIC DNA]</scope>
    <source>
        <strain evidence="2 3">CBS 203.66</strain>
    </source>
</reference>